<evidence type="ECO:0000256" key="5">
    <source>
        <dbReference type="PIRNR" id="PIRNR005763"/>
    </source>
</evidence>
<dbReference type="InterPro" id="IPR016462">
    <property type="entry name" value="ModE"/>
</dbReference>
<dbReference type="RefSeq" id="WP_258810867.1">
    <property type="nucleotide sequence ID" value="NZ_JANUGU010000001.1"/>
</dbReference>
<evidence type="ECO:0000256" key="4">
    <source>
        <dbReference type="ARBA" id="ARBA00022737"/>
    </source>
</evidence>
<dbReference type="Gene3D" id="2.40.50.100">
    <property type="match status" value="2"/>
</dbReference>
<reference evidence="7 8" key="1">
    <citation type="submission" date="2022-08" db="EMBL/GenBank/DDBJ databases">
        <title>Reclassification of Massilia species as members of the genera Telluria, Duganella, Pseudoduganella, Mokoshia gen. nov. and Zemynaea gen. nov. using orthogonal and non-orthogonal genome-based approaches.</title>
        <authorList>
            <person name="Bowman J.P."/>
        </authorList>
    </citation>
    <scope>NUCLEOTIDE SEQUENCE [LARGE SCALE GENOMIC DNA]</scope>
    <source>
        <strain evidence="7 8">JCM 31606</strain>
    </source>
</reference>
<dbReference type="InterPro" id="IPR004606">
    <property type="entry name" value="Mop_domain"/>
</dbReference>
<evidence type="ECO:0000313" key="7">
    <source>
        <dbReference type="EMBL" id="MCS0657723.1"/>
    </source>
</evidence>
<dbReference type="InterPro" id="IPR036390">
    <property type="entry name" value="WH_DNA-bd_sf"/>
</dbReference>
<protein>
    <submittedName>
        <fullName evidence="7">TOBE domain-containing protein</fullName>
    </submittedName>
</protein>
<evidence type="ECO:0000313" key="8">
    <source>
        <dbReference type="Proteomes" id="UP001204621"/>
    </source>
</evidence>
<proteinExistence type="inferred from homology"/>
<dbReference type="PANTHER" id="PTHR30432:SF1">
    <property type="entry name" value="DNA-BINDING TRANSCRIPTIONAL DUAL REGULATOR MODE"/>
    <property type="match status" value="1"/>
</dbReference>
<gene>
    <name evidence="7" type="ORF">NX778_06560</name>
</gene>
<evidence type="ECO:0000256" key="2">
    <source>
        <dbReference type="ARBA" id="ARBA00022448"/>
    </source>
</evidence>
<dbReference type="SUPFAM" id="SSF46785">
    <property type="entry name" value="Winged helix' DNA-binding domain"/>
    <property type="match status" value="1"/>
</dbReference>
<accession>A0ABT2CUS3</accession>
<feature type="domain" description="Mop" evidence="6">
    <location>
        <begin position="131"/>
        <end position="197"/>
    </location>
</feature>
<dbReference type="InterPro" id="IPR051815">
    <property type="entry name" value="Molybdate_resp_trans_reg"/>
</dbReference>
<dbReference type="Pfam" id="PF03459">
    <property type="entry name" value="TOBE"/>
    <property type="match status" value="2"/>
</dbReference>
<dbReference type="EMBL" id="JANUGU010000001">
    <property type="protein sequence ID" value="MCS0657723.1"/>
    <property type="molecule type" value="Genomic_DNA"/>
</dbReference>
<dbReference type="SUPFAM" id="SSF50331">
    <property type="entry name" value="MOP-like"/>
    <property type="match status" value="2"/>
</dbReference>
<evidence type="ECO:0000256" key="3">
    <source>
        <dbReference type="ARBA" id="ARBA00022505"/>
    </source>
</evidence>
<sequence length="271" mass="27988">MTASEDKGIALDGSVWLTVGGENFGGHARLALLAQIAACGSISQAAKAVGMSYKAAWDAVDAMNNLAGEALVERLAGGKGGGGTRLTGRGQQLVRNFELVEREHRRFVERLGRQAGGLDEDYLLMRRVSMRTSARNQFYGTVSSIKQGAVNDEIELDVAGGHKIVATITRASTQELGLRVGAEALALIKASAIILASADTDARFSAGNRLTGVVSRLQPGAVNAEVVIELSGGGSVAAIITNDSSEALGLAVGEPVSALFNASSVILAVPD</sequence>
<dbReference type="Gene3D" id="1.10.10.10">
    <property type="entry name" value="Winged helix-like DNA-binding domain superfamily/Winged helix DNA-binding domain"/>
    <property type="match status" value="1"/>
</dbReference>
<keyword evidence="4" id="KW-0677">Repeat</keyword>
<comment type="caution">
    <text evidence="7">The sequence shown here is derived from an EMBL/GenBank/DDBJ whole genome shotgun (WGS) entry which is preliminary data.</text>
</comment>
<comment type="similarity">
    <text evidence="1 5">Belongs to the ModE family.</text>
</comment>
<dbReference type="InterPro" id="IPR003725">
    <property type="entry name" value="ModE-bd_N"/>
</dbReference>
<feature type="domain" description="Mop" evidence="6">
    <location>
        <begin position="203"/>
        <end position="269"/>
    </location>
</feature>
<dbReference type="InterPro" id="IPR000847">
    <property type="entry name" value="LysR_HTH_N"/>
</dbReference>
<name>A0ABT2CUS3_9BURK</name>
<evidence type="ECO:0000259" key="6">
    <source>
        <dbReference type="PROSITE" id="PS51866"/>
    </source>
</evidence>
<dbReference type="PANTHER" id="PTHR30432">
    <property type="entry name" value="TRANSCRIPTIONAL REGULATOR MODE"/>
    <property type="match status" value="1"/>
</dbReference>
<keyword evidence="2 5" id="KW-0813">Transport</keyword>
<organism evidence="7 8">
    <name type="scientific">Massilia terrae</name>
    <dbReference type="NCBI Taxonomy" id="1811224"/>
    <lineage>
        <taxon>Bacteria</taxon>
        <taxon>Pseudomonadati</taxon>
        <taxon>Pseudomonadota</taxon>
        <taxon>Betaproteobacteria</taxon>
        <taxon>Burkholderiales</taxon>
        <taxon>Oxalobacteraceae</taxon>
        <taxon>Telluria group</taxon>
        <taxon>Massilia</taxon>
    </lineage>
</organism>
<dbReference type="InterPro" id="IPR036388">
    <property type="entry name" value="WH-like_DNA-bd_sf"/>
</dbReference>
<evidence type="ECO:0000256" key="1">
    <source>
        <dbReference type="ARBA" id="ARBA00008110"/>
    </source>
</evidence>
<dbReference type="PROSITE" id="PS51866">
    <property type="entry name" value="MOP"/>
    <property type="match status" value="2"/>
</dbReference>
<dbReference type="InterPro" id="IPR005116">
    <property type="entry name" value="Transp-assoc_OB_typ1"/>
</dbReference>
<dbReference type="NCBIfam" id="TIGR00637">
    <property type="entry name" value="ModE_repress"/>
    <property type="match status" value="1"/>
</dbReference>
<keyword evidence="3 5" id="KW-0500">Molybdenum</keyword>
<dbReference type="PIRSF" id="PIRSF005763">
    <property type="entry name" value="Txn_reg_ModE"/>
    <property type="match status" value="1"/>
</dbReference>
<dbReference type="NCBIfam" id="TIGR00638">
    <property type="entry name" value="Mop"/>
    <property type="match status" value="2"/>
</dbReference>
<dbReference type="Pfam" id="PF00126">
    <property type="entry name" value="HTH_1"/>
    <property type="match status" value="1"/>
</dbReference>
<dbReference type="Proteomes" id="UP001204621">
    <property type="component" value="Unassembled WGS sequence"/>
</dbReference>
<keyword evidence="8" id="KW-1185">Reference proteome</keyword>
<dbReference type="InterPro" id="IPR008995">
    <property type="entry name" value="Mo/tungstate-bd_C_term_dom"/>
</dbReference>